<accession>A0A8B6M3I4</accession>
<reference evidence="2 3" key="1">
    <citation type="submission" date="2019-05" db="EMBL/GenBank/DDBJ databases">
        <authorList>
            <person name="Farhan Ul Haque M."/>
        </authorList>
    </citation>
    <scope>NUCLEOTIDE SEQUENCE [LARGE SCALE GENOMIC DNA]</scope>
    <source>
        <strain evidence="2">2</strain>
    </source>
</reference>
<proteinExistence type="predicted"/>
<dbReference type="AlphaFoldDB" id="A0A8B6M3I4"/>
<evidence type="ECO:0000256" key="1">
    <source>
        <dbReference type="SAM" id="MobiDB-lite"/>
    </source>
</evidence>
<gene>
    <name evidence="2" type="ORF">MPC4_150097</name>
</gene>
<comment type="caution">
    <text evidence="2">The sequence shown here is derived from an EMBL/GenBank/DDBJ whole genome shotgun (WGS) entry which is preliminary data.</text>
</comment>
<evidence type="ECO:0000313" key="3">
    <source>
        <dbReference type="Proteomes" id="UP000485880"/>
    </source>
</evidence>
<feature type="region of interest" description="Disordered" evidence="1">
    <location>
        <begin position="1"/>
        <end position="27"/>
    </location>
</feature>
<feature type="region of interest" description="Disordered" evidence="1">
    <location>
        <begin position="46"/>
        <end position="68"/>
    </location>
</feature>
<sequence>MATFESSWRPAGKFDRDPRPVLATNGSPASETMFLLHAPFTRFVGRIGETSPPRPCAPTKAATPGALR</sequence>
<name>A0A8B6M3I4_METTU</name>
<organism evidence="2 3">
    <name type="scientific">Methylocella tundrae</name>
    <dbReference type="NCBI Taxonomy" id="227605"/>
    <lineage>
        <taxon>Bacteria</taxon>
        <taxon>Pseudomonadati</taxon>
        <taxon>Pseudomonadota</taxon>
        <taxon>Alphaproteobacteria</taxon>
        <taxon>Hyphomicrobiales</taxon>
        <taxon>Beijerinckiaceae</taxon>
        <taxon>Methylocella</taxon>
    </lineage>
</organism>
<evidence type="ECO:0000313" key="2">
    <source>
        <dbReference type="EMBL" id="VTZ49315.1"/>
    </source>
</evidence>
<protein>
    <submittedName>
        <fullName evidence="2">Uncharacterized protein</fullName>
    </submittedName>
</protein>
<dbReference type="Proteomes" id="UP000485880">
    <property type="component" value="Unassembled WGS sequence"/>
</dbReference>
<keyword evidence="3" id="KW-1185">Reference proteome</keyword>
<dbReference type="EMBL" id="CABFMQ020000057">
    <property type="protein sequence ID" value="VTZ49315.1"/>
    <property type="molecule type" value="Genomic_DNA"/>
</dbReference>